<dbReference type="EnsemblMetazoa" id="AATE008088-RA">
    <property type="protein sequence ID" value="AATE008088-PA.1"/>
    <property type="gene ID" value="AATE008088"/>
</dbReference>
<proteinExistence type="predicted"/>
<reference evidence="7" key="1">
    <citation type="submission" date="2022-08" db="UniProtKB">
        <authorList>
            <consortium name="EnsemblMetazoa"/>
        </authorList>
    </citation>
    <scope>IDENTIFICATION</scope>
    <source>
        <strain evidence="7">EBRO</strain>
    </source>
</reference>
<dbReference type="PANTHER" id="PTHR23301">
    <property type="entry name" value="CHITIN BINDING PERITROPHIN-A"/>
    <property type="match status" value="1"/>
</dbReference>
<evidence type="ECO:0000256" key="1">
    <source>
        <dbReference type="ARBA" id="ARBA00022669"/>
    </source>
</evidence>
<evidence type="ECO:0000256" key="5">
    <source>
        <dbReference type="ARBA" id="ARBA00023180"/>
    </source>
</evidence>
<dbReference type="VEuPathDB" id="VectorBase:AATE008088"/>
<name>A0A182IYR9_ANOAO</name>
<organism evidence="7">
    <name type="scientific">Anopheles atroparvus</name>
    <name type="common">European mosquito</name>
    <dbReference type="NCBI Taxonomy" id="41427"/>
    <lineage>
        <taxon>Eukaryota</taxon>
        <taxon>Metazoa</taxon>
        <taxon>Ecdysozoa</taxon>
        <taxon>Arthropoda</taxon>
        <taxon>Hexapoda</taxon>
        <taxon>Insecta</taxon>
        <taxon>Pterygota</taxon>
        <taxon>Neoptera</taxon>
        <taxon>Endopterygota</taxon>
        <taxon>Diptera</taxon>
        <taxon>Nematocera</taxon>
        <taxon>Culicoidea</taxon>
        <taxon>Culicidae</taxon>
        <taxon>Anophelinae</taxon>
        <taxon>Anopheles</taxon>
    </lineage>
</organism>
<accession>A0A182IYR9</accession>
<evidence type="ECO:0000256" key="2">
    <source>
        <dbReference type="ARBA" id="ARBA00022729"/>
    </source>
</evidence>
<sequence>LAGGGSLNKLTMSDTFVTACMLSLLVAIATAQDCARFDYTTFVADRSKCNYYTACVNRTGTPLICPPGYHFNAEKQLCDHPSQAGCVKCPAAGFVNVAVDGSCKKFIQCFMGNAIDRECPPGLLFDPKLGQCNLEARVKCN</sequence>
<evidence type="ECO:0000256" key="4">
    <source>
        <dbReference type="ARBA" id="ARBA00023157"/>
    </source>
</evidence>
<feature type="domain" description="Chitin-binding type-2" evidence="6">
    <location>
        <begin position="89"/>
        <end position="141"/>
    </location>
</feature>
<dbReference type="InterPro" id="IPR051940">
    <property type="entry name" value="Chitin_bind-dev_reg"/>
</dbReference>
<dbReference type="STRING" id="41427.A0A182IYR9"/>
<keyword evidence="2" id="KW-0732">Signal</keyword>
<dbReference type="Gene3D" id="2.170.140.10">
    <property type="entry name" value="Chitin binding domain"/>
    <property type="match status" value="2"/>
</dbReference>
<dbReference type="Pfam" id="PF01607">
    <property type="entry name" value="CBM_14"/>
    <property type="match status" value="2"/>
</dbReference>
<dbReference type="GO" id="GO:0008061">
    <property type="term" value="F:chitin binding"/>
    <property type="evidence" value="ECO:0007669"/>
    <property type="project" value="UniProtKB-KW"/>
</dbReference>
<keyword evidence="1" id="KW-0147">Chitin-binding</keyword>
<evidence type="ECO:0000256" key="3">
    <source>
        <dbReference type="ARBA" id="ARBA00022737"/>
    </source>
</evidence>
<keyword evidence="5" id="KW-0325">Glycoprotein</keyword>
<dbReference type="PANTHER" id="PTHR23301:SF0">
    <property type="entry name" value="CHITIN-BINDING TYPE-2 DOMAIN-CONTAINING PROTEIN-RELATED"/>
    <property type="match status" value="1"/>
</dbReference>
<dbReference type="InterPro" id="IPR002557">
    <property type="entry name" value="Chitin-bd_dom"/>
</dbReference>
<protein>
    <recommendedName>
        <fullName evidence="6">Chitin-binding type-2 domain-containing protein</fullName>
    </recommendedName>
</protein>
<dbReference type="SUPFAM" id="SSF57625">
    <property type="entry name" value="Invertebrate chitin-binding proteins"/>
    <property type="match status" value="2"/>
</dbReference>
<dbReference type="InterPro" id="IPR036508">
    <property type="entry name" value="Chitin-bd_dom_sf"/>
</dbReference>
<feature type="domain" description="Chitin-binding type-2" evidence="6">
    <location>
        <begin position="31"/>
        <end position="88"/>
    </location>
</feature>
<dbReference type="PROSITE" id="PS50940">
    <property type="entry name" value="CHIT_BIND_II"/>
    <property type="match status" value="2"/>
</dbReference>
<dbReference type="SMART" id="SM00494">
    <property type="entry name" value="ChtBD2"/>
    <property type="match status" value="2"/>
</dbReference>
<evidence type="ECO:0000313" key="7">
    <source>
        <dbReference type="EnsemblMetazoa" id="AATE008088-PA.1"/>
    </source>
</evidence>
<keyword evidence="4" id="KW-1015">Disulfide bond</keyword>
<keyword evidence="3" id="KW-0677">Repeat</keyword>
<dbReference type="AlphaFoldDB" id="A0A182IYR9"/>
<dbReference type="GO" id="GO:0005576">
    <property type="term" value="C:extracellular region"/>
    <property type="evidence" value="ECO:0007669"/>
    <property type="project" value="InterPro"/>
</dbReference>
<evidence type="ECO:0000259" key="6">
    <source>
        <dbReference type="PROSITE" id="PS50940"/>
    </source>
</evidence>